<dbReference type="PROSITE" id="PS00092">
    <property type="entry name" value="N6_MTASE"/>
    <property type="match status" value="1"/>
</dbReference>
<dbReference type="SUPFAM" id="SSF53335">
    <property type="entry name" value="S-adenosyl-L-methionine-dependent methyltransferases"/>
    <property type="match status" value="1"/>
</dbReference>
<dbReference type="GO" id="GO:0032259">
    <property type="term" value="P:methylation"/>
    <property type="evidence" value="ECO:0007669"/>
    <property type="project" value="UniProtKB-KW"/>
</dbReference>
<keyword evidence="5" id="KW-0949">S-adenosyl-L-methionine</keyword>
<dbReference type="eggNOG" id="COG0827">
    <property type="taxonomic scope" value="Bacteria"/>
</dbReference>
<evidence type="ECO:0000256" key="1">
    <source>
        <dbReference type="ARBA" id="ARBA00006594"/>
    </source>
</evidence>
<organism evidence="8 9">
    <name type="scientific">Pararhodospirillum photometricum DSM 122</name>
    <dbReference type="NCBI Taxonomy" id="1150469"/>
    <lineage>
        <taxon>Bacteria</taxon>
        <taxon>Pseudomonadati</taxon>
        <taxon>Pseudomonadota</taxon>
        <taxon>Alphaproteobacteria</taxon>
        <taxon>Rhodospirillales</taxon>
        <taxon>Rhodospirillaceae</taxon>
        <taxon>Pararhodospirillum</taxon>
    </lineage>
</organism>
<dbReference type="PANTHER" id="PTHR33841">
    <property type="entry name" value="DNA METHYLTRANSFERASE YEEA-RELATED"/>
    <property type="match status" value="1"/>
</dbReference>
<feature type="domain" description="Type II methyltransferase M.TaqI-like" evidence="7">
    <location>
        <begin position="132"/>
        <end position="227"/>
    </location>
</feature>
<dbReference type="KEGG" id="rpm:RSPPHO_00625"/>
<evidence type="ECO:0000256" key="5">
    <source>
        <dbReference type="ARBA" id="ARBA00022691"/>
    </source>
</evidence>
<evidence type="ECO:0000256" key="4">
    <source>
        <dbReference type="ARBA" id="ARBA00022679"/>
    </source>
</evidence>
<dbReference type="PATRIC" id="fig|1150469.3.peg.728"/>
<dbReference type="PANTHER" id="PTHR33841:SF5">
    <property type="entry name" value="DNA METHYLASE (MODIFICATION METHYLASE) (METHYLTRANSFERASE)-RELATED"/>
    <property type="match status" value="1"/>
</dbReference>
<evidence type="ECO:0000256" key="3">
    <source>
        <dbReference type="ARBA" id="ARBA00022603"/>
    </source>
</evidence>
<dbReference type="Pfam" id="PF07669">
    <property type="entry name" value="Eco57I"/>
    <property type="match status" value="1"/>
</dbReference>
<dbReference type="EMBL" id="HE663493">
    <property type="protein sequence ID" value="CCG07251.1"/>
    <property type="molecule type" value="Genomic_DNA"/>
</dbReference>
<gene>
    <name evidence="8" type="primary">abrIM</name>
    <name evidence="8" type="ORF">RSPPHO_00625</name>
</gene>
<dbReference type="STRING" id="1150469.RSPPHO_00625"/>
<name>H6SPY1_PARPM</name>
<dbReference type="GO" id="GO:0003676">
    <property type="term" value="F:nucleic acid binding"/>
    <property type="evidence" value="ECO:0007669"/>
    <property type="project" value="InterPro"/>
</dbReference>
<dbReference type="GO" id="GO:0009007">
    <property type="term" value="F:site-specific DNA-methyltransferase (adenine-specific) activity"/>
    <property type="evidence" value="ECO:0007669"/>
    <property type="project" value="UniProtKB-EC"/>
</dbReference>
<dbReference type="InterPro" id="IPR011639">
    <property type="entry name" value="MethylTrfase_TaqI-like_dom"/>
</dbReference>
<evidence type="ECO:0000313" key="9">
    <source>
        <dbReference type="Proteomes" id="UP000033220"/>
    </source>
</evidence>
<evidence type="ECO:0000313" key="8">
    <source>
        <dbReference type="EMBL" id="CCG07251.1"/>
    </source>
</evidence>
<dbReference type="AlphaFoldDB" id="H6SPY1"/>
<dbReference type="Proteomes" id="UP000033220">
    <property type="component" value="Chromosome DSM 122"/>
</dbReference>
<dbReference type="GO" id="GO:0006304">
    <property type="term" value="P:DNA modification"/>
    <property type="evidence" value="ECO:0007669"/>
    <property type="project" value="InterPro"/>
</dbReference>
<dbReference type="InterPro" id="IPR050953">
    <property type="entry name" value="N4_N6_ade-DNA_methylase"/>
</dbReference>
<dbReference type="HOGENOM" id="CLU_034179_0_0_5"/>
<dbReference type="InterPro" id="IPR002052">
    <property type="entry name" value="DNA_methylase_N6_adenine_CS"/>
</dbReference>
<reference evidence="8 9" key="1">
    <citation type="submission" date="2012-02" db="EMBL/GenBank/DDBJ databases">
        <title>Shotgun genome sequence of Phaeospirillum photometricum DSM 122.</title>
        <authorList>
            <person name="Duquesne K."/>
            <person name="Sturgis J."/>
        </authorList>
    </citation>
    <scope>NUCLEOTIDE SEQUENCE [LARGE SCALE GENOMIC DNA]</scope>
    <source>
        <strain evidence="9">DSM122</strain>
    </source>
</reference>
<evidence type="ECO:0000256" key="2">
    <source>
        <dbReference type="ARBA" id="ARBA00011900"/>
    </source>
</evidence>
<proteinExistence type="inferred from homology"/>
<dbReference type="EC" id="2.1.1.72" evidence="2"/>
<dbReference type="REBASE" id="46677">
    <property type="entry name" value="M.Rph122ORF625P"/>
</dbReference>
<evidence type="ECO:0000259" key="7">
    <source>
        <dbReference type="Pfam" id="PF07669"/>
    </source>
</evidence>
<keyword evidence="4 8" id="KW-0808">Transferase</keyword>
<dbReference type="PRINTS" id="PR00507">
    <property type="entry name" value="N12N6MTFRASE"/>
</dbReference>
<dbReference type="Gene3D" id="3.40.50.150">
    <property type="entry name" value="Vaccinia Virus protein VP39"/>
    <property type="match status" value="1"/>
</dbReference>
<evidence type="ECO:0000256" key="6">
    <source>
        <dbReference type="ARBA" id="ARBA00047942"/>
    </source>
</evidence>
<keyword evidence="3 8" id="KW-0489">Methyltransferase</keyword>
<keyword evidence="9" id="KW-1185">Reference proteome</keyword>
<sequence>MRCSLPHEKVPSVSLERGAFFTKRAVVEFILDLVGYTTDHALEQRHVLEPAVGEGDFIVPLVERLLATAGSLSAEALAPLITGMELHGPTAALARQRVAAVLEVHGHPPGVARDLAGHWIREGDFLLEPLAGPFESVVGNPPYVRQERLDPQRLAAYRARYKTLYDRADLYVPFYERALSLLAPGGHLGFICADRWMKNRYGGPLRALVSRDYRLKVVVDMTDTDAFLAPVIAYPAVTILSRETPGPTRLAHRPAATPEVLRPLARALTAPTPRPPVQEVEESGRGKAPWILGHADQTALVRRLEAAFPPLEEAGVAVGIGVATGADAVFIAPYDSLDVEPACKLPLVMTRDLVEGRVAWRGLGVVNPFATGETLVPLAAYPRLAAYLERHRARLSARHVAKRQPAAWYRPIDRLHASLTTRPKLLIPDIKGSAHIVLEEGRYYPHHNLYHLTSDTWDLRALRTVLSAGIASLFVGAYSPRLRGDFLRFQAQYLRRIRLPRWESVDEALRRRLTEGDHEAVGAVYEMTRSERQVMGRLGRLASPDPS</sequence>
<accession>H6SPY1</accession>
<comment type="catalytic activity">
    <reaction evidence="6">
        <text>a 2'-deoxyadenosine in DNA + S-adenosyl-L-methionine = an N(6)-methyl-2'-deoxyadenosine in DNA + S-adenosyl-L-homocysteine + H(+)</text>
        <dbReference type="Rhea" id="RHEA:15197"/>
        <dbReference type="Rhea" id="RHEA-COMP:12418"/>
        <dbReference type="Rhea" id="RHEA-COMP:12419"/>
        <dbReference type="ChEBI" id="CHEBI:15378"/>
        <dbReference type="ChEBI" id="CHEBI:57856"/>
        <dbReference type="ChEBI" id="CHEBI:59789"/>
        <dbReference type="ChEBI" id="CHEBI:90615"/>
        <dbReference type="ChEBI" id="CHEBI:90616"/>
        <dbReference type="EC" id="2.1.1.72"/>
    </reaction>
</comment>
<dbReference type="InterPro" id="IPR029063">
    <property type="entry name" value="SAM-dependent_MTases_sf"/>
</dbReference>
<protein>
    <recommendedName>
        <fullName evidence="2">site-specific DNA-methyltransferase (adenine-specific)</fullName>
        <ecNumber evidence="2">2.1.1.72</ecNumber>
    </recommendedName>
</protein>
<comment type="similarity">
    <text evidence="1">Belongs to the N(4)/N(6)-methyltransferase family.</text>
</comment>